<evidence type="ECO:0000256" key="11">
    <source>
        <dbReference type="SAM" id="Coils"/>
    </source>
</evidence>
<dbReference type="SUPFAM" id="SSF46689">
    <property type="entry name" value="Homeodomain-like"/>
    <property type="match status" value="1"/>
</dbReference>
<evidence type="ECO:0000256" key="12">
    <source>
        <dbReference type="SAM" id="MobiDB-lite"/>
    </source>
</evidence>
<organism evidence="14 15">
    <name type="scientific">Phaseolus coccineus</name>
    <name type="common">Scarlet runner bean</name>
    <name type="synonym">Phaseolus multiflorus</name>
    <dbReference type="NCBI Taxonomy" id="3886"/>
    <lineage>
        <taxon>Eukaryota</taxon>
        <taxon>Viridiplantae</taxon>
        <taxon>Streptophyta</taxon>
        <taxon>Embryophyta</taxon>
        <taxon>Tracheophyta</taxon>
        <taxon>Spermatophyta</taxon>
        <taxon>Magnoliopsida</taxon>
        <taxon>eudicotyledons</taxon>
        <taxon>Gunneridae</taxon>
        <taxon>Pentapetalae</taxon>
        <taxon>rosids</taxon>
        <taxon>fabids</taxon>
        <taxon>Fabales</taxon>
        <taxon>Fabaceae</taxon>
        <taxon>Papilionoideae</taxon>
        <taxon>50 kb inversion clade</taxon>
        <taxon>NPAAA clade</taxon>
        <taxon>indigoferoid/millettioid clade</taxon>
        <taxon>Phaseoleae</taxon>
        <taxon>Phaseolus</taxon>
    </lineage>
</organism>
<dbReference type="GO" id="GO:0000981">
    <property type="term" value="F:DNA-binding transcription factor activity, RNA polymerase II-specific"/>
    <property type="evidence" value="ECO:0007669"/>
    <property type="project" value="UniProtKB-UniRule"/>
</dbReference>
<gene>
    <name evidence="14" type="ORF">VNO80_23113</name>
</gene>
<dbReference type="GO" id="GO:0000976">
    <property type="term" value="F:transcription cis-regulatory region binding"/>
    <property type="evidence" value="ECO:0007669"/>
    <property type="project" value="UniProtKB-ARBA"/>
</dbReference>
<dbReference type="AlphaFoldDB" id="A0AAN9M5C9"/>
<keyword evidence="11" id="KW-0175">Coiled coil</keyword>
<evidence type="ECO:0000313" key="15">
    <source>
        <dbReference type="Proteomes" id="UP001374584"/>
    </source>
</evidence>
<reference evidence="14 15" key="1">
    <citation type="submission" date="2024-01" db="EMBL/GenBank/DDBJ databases">
        <title>The genomes of 5 underutilized Papilionoideae crops provide insights into root nodulation and disease resistanc.</title>
        <authorList>
            <person name="Jiang F."/>
        </authorList>
    </citation>
    <scope>NUCLEOTIDE SEQUENCE [LARGE SCALE GENOMIC DNA]</scope>
    <source>
        <strain evidence="14">JINMINGXINNONG_FW02</strain>
        <tissue evidence="14">Leaves</tissue>
    </source>
</reference>
<dbReference type="PROSITE" id="PS50071">
    <property type="entry name" value="HOMEOBOX_2"/>
    <property type="match status" value="1"/>
</dbReference>
<feature type="region of interest" description="Disordered" evidence="12">
    <location>
        <begin position="304"/>
        <end position="346"/>
    </location>
</feature>
<keyword evidence="4 8" id="KW-0371">Homeobox</keyword>
<accession>A0AAN9M5C9</accession>
<keyword evidence="2 10" id="KW-0805">Transcription regulation</keyword>
<keyword evidence="5 10" id="KW-0804">Transcription</keyword>
<dbReference type="Pfam" id="PF02183">
    <property type="entry name" value="HALZ"/>
    <property type="match status" value="1"/>
</dbReference>
<feature type="coiled-coil region" evidence="11">
    <location>
        <begin position="222"/>
        <end position="249"/>
    </location>
</feature>
<dbReference type="Gene3D" id="1.10.10.60">
    <property type="entry name" value="Homeodomain-like"/>
    <property type="match status" value="1"/>
</dbReference>
<evidence type="ECO:0000259" key="13">
    <source>
        <dbReference type="PROSITE" id="PS50071"/>
    </source>
</evidence>
<feature type="region of interest" description="Disordered" evidence="12">
    <location>
        <begin position="27"/>
        <end position="47"/>
    </location>
</feature>
<comment type="function">
    <text evidence="10">Transcription factor.</text>
</comment>
<dbReference type="FunFam" id="1.10.10.60:FF:000144">
    <property type="entry name" value="homeobox-leucine zipper protein ATHB-6-like"/>
    <property type="match status" value="1"/>
</dbReference>
<keyword evidence="6 8" id="KW-0539">Nucleus</keyword>
<evidence type="ECO:0000256" key="7">
    <source>
        <dbReference type="ARBA" id="ARBA00025748"/>
    </source>
</evidence>
<feature type="DNA-binding region" description="Homeobox" evidence="8">
    <location>
        <begin position="151"/>
        <end position="210"/>
    </location>
</feature>
<sequence>MTKERDLPSQSKEYNYKSFRTIEDKARRSNLRCEGGDATDVGAKSDGGSKSYGETVALVLSLTTVGLMLGSDGTAMPGEMLNGGSSMTLLLQKERLPCSPELIQTSWVSEPSYQGSKSLVNVVNVRNRPFFRGVEKEENGDDEDFDVFPRQPGKKRRLTSEQVQFLESNFEVENKLEPERKVQLAKELGMQPRQVAIWFQNRRARFKTKQLEKDYGMLKAGYDILRRDYDNLVQENDKLKEEVYSLMKVIPREKEEQNLDDTSCDAVNSEHKEQKDLIIYRGSENGSKLALPVMVVSKQTDANSAKSDVLDSESPHLTDGNQSSLFEPADSSHALEPDHSNFSQEEEDILSQNILTMPFLPMFEVEYVCYDEPPENPCMFRFPVEDQTFCFW</sequence>
<dbReference type="InterPro" id="IPR000047">
    <property type="entry name" value="HTH_motif"/>
</dbReference>
<dbReference type="InterPro" id="IPR045224">
    <property type="entry name" value="HDZip_class_I_plant"/>
</dbReference>
<evidence type="ECO:0000256" key="10">
    <source>
        <dbReference type="RuleBase" id="RU369038"/>
    </source>
</evidence>
<dbReference type="CDD" id="cd00086">
    <property type="entry name" value="homeodomain"/>
    <property type="match status" value="1"/>
</dbReference>
<comment type="caution">
    <text evidence="14">The sequence shown here is derived from an EMBL/GenBank/DDBJ whole genome shotgun (WGS) entry which is preliminary data.</text>
</comment>
<evidence type="ECO:0000256" key="3">
    <source>
        <dbReference type="ARBA" id="ARBA00023125"/>
    </source>
</evidence>
<dbReference type="InterPro" id="IPR017970">
    <property type="entry name" value="Homeobox_CS"/>
</dbReference>
<comment type="subcellular location">
    <subcellularLocation>
        <location evidence="1 8 9">Nucleus</location>
    </subcellularLocation>
</comment>
<proteinExistence type="inferred from homology"/>
<dbReference type="InterPro" id="IPR001356">
    <property type="entry name" value="HD"/>
</dbReference>
<name>A0AAN9M5C9_PHACN</name>
<evidence type="ECO:0000256" key="8">
    <source>
        <dbReference type="PROSITE-ProRule" id="PRU00108"/>
    </source>
</evidence>
<evidence type="ECO:0000256" key="6">
    <source>
        <dbReference type="ARBA" id="ARBA00023242"/>
    </source>
</evidence>
<dbReference type="InterPro" id="IPR003106">
    <property type="entry name" value="Leu_zip_homeo"/>
</dbReference>
<dbReference type="GO" id="GO:0005634">
    <property type="term" value="C:nucleus"/>
    <property type="evidence" value="ECO:0007669"/>
    <property type="project" value="UniProtKB-SubCell"/>
</dbReference>
<evidence type="ECO:0000256" key="4">
    <source>
        <dbReference type="ARBA" id="ARBA00023155"/>
    </source>
</evidence>
<dbReference type="InterPro" id="IPR009057">
    <property type="entry name" value="Homeodomain-like_sf"/>
</dbReference>
<feature type="domain" description="Homeobox" evidence="13">
    <location>
        <begin position="149"/>
        <end position="209"/>
    </location>
</feature>
<keyword evidence="15" id="KW-1185">Reference proteome</keyword>
<evidence type="ECO:0000256" key="2">
    <source>
        <dbReference type="ARBA" id="ARBA00023015"/>
    </source>
</evidence>
<dbReference type="Pfam" id="PF00046">
    <property type="entry name" value="Homeodomain"/>
    <property type="match status" value="1"/>
</dbReference>
<dbReference type="Proteomes" id="UP001374584">
    <property type="component" value="Unassembled WGS sequence"/>
</dbReference>
<dbReference type="GO" id="GO:0045893">
    <property type="term" value="P:positive regulation of DNA-templated transcription"/>
    <property type="evidence" value="ECO:0007669"/>
    <property type="project" value="TreeGrafter"/>
</dbReference>
<dbReference type="PRINTS" id="PR00031">
    <property type="entry name" value="HTHREPRESSR"/>
</dbReference>
<dbReference type="PROSITE" id="PS00027">
    <property type="entry name" value="HOMEOBOX_1"/>
    <property type="match status" value="1"/>
</dbReference>
<dbReference type="SMART" id="SM00389">
    <property type="entry name" value="HOX"/>
    <property type="match status" value="1"/>
</dbReference>
<dbReference type="PANTHER" id="PTHR24326:SF495">
    <property type="entry name" value="HOMEOBOX-LEUCINE ZIPPER PROTEIN"/>
    <property type="match status" value="1"/>
</dbReference>
<evidence type="ECO:0000256" key="9">
    <source>
        <dbReference type="RuleBase" id="RU000682"/>
    </source>
</evidence>
<keyword evidence="3 8" id="KW-0238">DNA-binding</keyword>
<dbReference type="PANTHER" id="PTHR24326">
    <property type="entry name" value="HOMEOBOX-LEUCINE ZIPPER PROTEIN"/>
    <property type="match status" value="1"/>
</dbReference>
<protein>
    <recommendedName>
        <fullName evidence="10">Homeobox-leucine zipper protein</fullName>
    </recommendedName>
    <alternativeName>
        <fullName evidence="10">HD-ZIP protein</fullName>
    </alternativeName>
    <alternativeName>
        <fullName evidence="10">Homeodomain transcription factor</fullName>
    </alternativeName>
</protein>
<dbReference type="EMBL" id="JAYMYR010000008">
    <property type="protein sequence ID" value="KAK7348555.1"/>
    <property type="molecule type" value="Genomic_DNA"/>
</dbReference>
<evidence type="ECO:0000313" key="14">
    <source>
        <dbReference type="EMBL" id="KAK7348555.1"/>
    </source>
</evidence>
<evidence type="ECO:0000256" key="5">
    <source>
        <dbReference type="ARBA" id="ARBA00023163"/>
    </source>
</evidence>
<comment type="similarity">
    <text evidence="7 10">Belongs to the HD-ZIP homeobox family. Class I subfamily.</text>
</comment>
<evidence type="ECO:0000256" key="1">
    <source>
        <dbReference type="ARBA" id="ARBA00004123"/>
    </source>
</evidence>